<dbReference type="Proteomes" id="UP000307378">
    <property type="component" value="Unassembled WGS sequence"/>
</dbReference>
<dbReference type="Pfam" id="PF00498">
    <property type="entry name" value="FHA"/>
    <property type="match status" value="1"/>
</dbReference>
<accession>A0A4S8PGP5</accession>
<evidence type="ECO:0000313" key="3">
    <source>
        <dbReference type="EMBL" id="THV29698.1"/>
    </source>
</evidence>
<dbReference type="PROSITE" id="PS50006">
    <property type="entry name" value="FHA_DOMAIN"/>
    <property type="match status" value="1"/>
</dbReference>
<evidence type="ECO:0000313" key="4">
    <source>
        <dbReference type="Proteomes" id="UP000307378"/>
    </source>
</evidence>
<feature type="domain" description="FHA" evidence="2">
    <location>
        <begin position="91"/>
        <end position="145"/>
    </location>
</feature>
<reference evidence="3 4" key="1">
    <citation type="submission" date="2019-04" db="EMBL/GenBank/DDBJ databases">
        <title>genome sequence of strain W3.</title>
        <authorList>
            <person name="Gao J."/>
            <person name="Sun J."/>
        </authorList>
    </citation>
    <scope>NUCLEOTIDE SEQUENCE [LARGE SCALE GENOMIC DNA]</scope>
    <source>
        <strain evidence="3 4">W3</strain>
    </source>
</reference>
<organism evidence="3 4">
    <name type="scientific">Rhizobium rosettiformans W3</name>
    <dbReference type="NCBI Taxonomy" id="538378"/>
    <lineage>
        <taxon>Bacteria</taxon>
        <taxon>Pseudomonadati</taxon>
        <taxon>Pseudomonadota</taxon>
        <taxon>Alphaproteobacteria</taxon>
        <taxon>Hyphomicrobiales</taxon>
        <taxon>Rhizobiaceae</taxon>
        <taxon>Rhizobium/Agrobacterium group</taxon>
        <taxon>Rhizobium</taxon>
    </lineage>
</organism>
<feature type="compositionally biased region" description="Low complexity" evidence="1">
    <location>
        <begin position="50"/>
        <end position="61"/>
    </location>
</feature>
<dbReference type="RefSeq" id="WP_136543650.1">
    <property type="nucleotide sequence ID" value="NZ_STGU01000033.1"/>
</dbReference>
<dbReference type="SUPFAM" id="SSF49879">
    <property type="entry name" value="SMAD/FHA domain"/>
    <property type="match status" value="1"/>
</dbReference>
<feature type="region of interest" description="Disordered" evidence="1">
    <location>
        <begin position="1"/>
        <end position="64"/>
    </location>
</feature>
<dbReference type="EMBL" id="STGU01000033">
    <property type="protein sequence ID" value="THV29698.1"/>
    <property type="molecule type" value="Genomic_DNA"/>
</dbReference>
<protein>
    <submittedName>
        <fullName evidence="3">FHA domain-containing protein</fullName>
    </submittedName>
</protein>
<evidence type="ECO:0000256" key="1">
    <source>
        <dbReference type="SAM" id="MobiDB-lite"/>
    </source>
</evidence>
<comment type="caution">
    <text evidence="3">The sequence shown here is derived from an EMBL/GenBank/DDBJ whole genome shotgun (WGS) entry which is preliminary data.</text>
</comment>
<sequence>MSDDERTRLLKPVSKPNEAEEATRVISGSSHAADRPRPQESNDAVTRLASSSPRPRTPSGPEQEHELVAGWLVVVSGPGRGHSLEIYFGMNSLGRATNQRIPLDFGDESISREAHAFVVFDDMQQDFYIQHGGKTNLVRLNGKPVLAPMELAHGDMIDIGSTRLMFVPLCSENFNWSSLEDK</sequence>
<dbReference type="AlphaFoldDB" id="A0A4S8PGP5"/>
<gene>
    <name evidence="3" type="ORF">FAA86_23540</name>
</gene>
<evidence type="ECO:0000259" key="2">
    <source>
        <dbReference type="PROSITE" id="PS50006"/>
    </source>
</evidence>
<dbReference type="InterPro" id="IPR008984">
    <property type="entry name" value="SMAD_FHA_dom_sf"/>
</dbReference>
<dbReference type="CDD" id="cd00060">
    <property type="entry name" value="FHA"/>
    <property type="match status" value="1"/>
</dbReference>
<dbReference type="Gene3D" id="2.60.200.20">
    <property type="match status" value="1"/>
</dbReference>
<name>A0A4S8PGP5_9HYPH</name>
<dbReference type="InterPro" id="IPR000253">
    <property type="entry name" value="FHA_dom"/>
</dbReference>
<proteinExistence type="predicted"/>